<gene>
    <name evidence="2" type="ORF">BDZ94DRAFT_1243784</name>
</gene>
<organism evidence="2 3">
    <name type="scientific">Collybia nuda</name>
    <dbReference type="NCBI Taxonomy" id="64659"/>
    <lineage>
        <taxon>Eukaryota</taxon>
        <taxon>Fungi</taxon>
        <taxon>Dikarya</taxon>
        <taxon>Basidiomycota</taxon>
        <taxon>Agaricomycotina</taxon>
        <taxon>Agaricomycetes</taxon>
        <taxon>Agaricomycetidae</taxon>
        <taxon>Agaricales</taxon>
        <taxon>Tricholomatineae</taxon>
        <taxon>Clitocybaceae</taxon>
        <taxon>Collybia</taxon>
    </lineage>
</organism>
<proteinExistence type="predicted"/>
<dbReference type="EMBL" id="MU150230">
    <property type="protein sequence ID" value="KAF9469135.1"/>
    <property type="molecule type" value="Genomic_DNA"/>
</dbReference>
<evidence type="ECO:0000256" key="1">
    <source>
        <dbReference type="SAM" id="MobiDB-lite"/>
    </source>
</evidence>
<sequence length="186" mass="20109">MCWGYFGGSDVNLTLPFCSTHVHTHSLSFSLSLAIYFHDMSINAIRTKNQHRVCLGRGGKGRRLRRERRRRNRRVISVCSRVYRAMGVIRVQNACNANAAAHSSNSTAKPPPSGRVTTPASTPPAPAPPRNSHTSLPHPSTSTPHDCTHMPKAPHTGTGMTTCSLGLRLPGLAQGLGWVPAWEAAG</sequence>
<evidence type="ECO:0000313" key="3">
    <source>
        <dbReference type="Proteomes" id="UP000807353"/>
    </source>
</evidence>
<name>A0A9P6CPC7_9AGAR</name>
<protein>
    <submittedName>
        <fullName evidence="2">Uncharacterized protein</fullName>
    </submittedName>
</protein>
<dbReference type="Proteomes" id="UP000807353">
    <property type="component" value="Unassembled WGS sequence"/>
</dbReference>
<feature type="region of interest" description="Disordered" evidence="1">
    <location>
        <begin position="101"/>
        <end position="155"/>
    </location>
</feature>
<feature type="compositionally biased region" description="Low complexity" evidence="1">
    <location>
        <begin position="132"/>
        <end position="145"/>
    </location>
</feature>
<evidence type="ECO:0000313" key="2">
    <source>
        <dbReference type="EMBL" id="KAF9469135.1"/>
    </source>
</evidence>
<keyword evidence="3" id="KW-1185">Reference proteome</keyword>
<comment type="caution">
    <text evidence="2">The sequence shown here is derived from an EMBL/GenBank/DDBJ whole genome shotgun (WGS) entry which is preliminary data.</text>
</comment>
<reference evidence="2" key="1">
    <citation type="submission" date="2020-11" db="EMBL/GenBank/DDBJ databases">
        <authorList>
            <consortium name="DOE Joint Genome Institute"/>
            <person name="Ahrendt S."/>
            <person name="Riley R."/>
            <person name="Andreopoulos W."/>
            <person name="Labutti K."/>
            <person name="Pangilinan J."/>
            <person name="Ruiz-Duenas F.J."/>
            <person name="Barrasa J.M."/>
            <person name="Sanchez-Garcia M."/>
            <person name="Camarero S."/>
            <person name="Miyauchi S."/>
            <person name="Serrano A."/>
            <person name="Linde D."/>
            <person name="Babiker R."/>
            <person name="Drula E."/>
            <person name="Ayuso-Fernandez I."/>
            <person name="Pacheco R."/>
            <person name="Padilla G."/>
            <person name="Ferreira P."/>
            <person name="Barriuso J."/>
            <person name="Kellner H."/>
            <person name="Castanera R."/>
            <person name="Alfaro M."/>
            <person name="Ramirez L."/>
            <person name="Pisabarro A.G."/>
            <person name="Kuo A."/>
            <person name="Tritt A."/>
            <person name="Lipzen A."/>
            <person name="He G."/>
            <person name="Yan M."/>
            <person name="Ng V."/>
            <person name="Cullen D."/>
            <person name="Martin F."/>
            <person name="Rosso M.-N."/>
            <person name="Henrissat B."/>
            <person name="Hibbett D."/>
            <person name="Martinez A.T."/>
            <person name="Grigoriev I.V."/>
        </authorList>
    </citation>
    <scope>NUCLEOTIDE SEQUENCE</scope>
    <source>
        <strain evidence="2">CBS 247.69</strain>
    </source>
</reference>
<dbReference type="AlphaFoldDB" id="A0A9P6CPC7"/>
<accession>A0A9P6CPC7</accession>